<organism evidence="1 2">
    <name type="scientific">Stylosanthes scabra</name>
    <dbReference type="NCBI Taxonomy" id="79078"/>
    <lineage>
        <taxon>Eukaryota</taxon>
        <taxon>Viridiplantae</taxon>
        <taxon>Streptophyta</taxon>
        <taxon>Embryophyta</taxon>
        <taxon>Tracheophyta</taxon>
        <taxon>Spermatophyta</taxon>
        <taxon>Magnoliopsida</taxon>
        <taxon>eudicotyledons</taxon>
        <taxon>Gunneridae</taxon>
        <taxon>Pentapetalae</taxon>
        <taxon>rosids</taxon>
        <taxon>fabids</taxon>
        <taxon>Fabales</taxon>
        <taxon>Fabaceae</taxon>
        <taxon>Papilionoideae</taxon>
        <taxon>50 kb inversion clade</taxon>
        <taxon>dalbergioids sensu lato</taxon>
        <taxon>Dalbergieae</taxon>
        <taxon>Pterocarpus clade</taxon>
        <taxon>Stylosanthes</taxon>
    </lineage>
</organism>
<proteinExistence type="predicted"/>
<protein>
    <submittedName>
        <fullName evidence="1">Uncharacterized protein</fullName>
    </submittedName>
</protein>
<sequence>MESLFYAVTGKYAFVSPVAKLLGLGKNKIENWDYLPALPASIFGHLNFPIQNVQAFHDSNDAFLLGSGESWELHCHNGKLQISEHGSIPKPPVSLSDLYFVDYIRGKIYLFAYMHSDCFWVLESGKWLSL</sequence>
<comment type="caution">
    <text evidence="1">The sequence shown here is derived from an EMBL/GenBank/DDBJ whole genome shotgun (WGS) entry which is preliminary data.</text>
</comment>
<dbReference type="Proteomes" id="UP001341840">
    <property type="component" value="Unassembled WGS sequence"/>
</dbReference>
<reference evidence="1 2" key="1">
    <citation type="journal article" date="2023" name="Plants (Basel)">
        <title>Bridging the Gap: Combining Genomics and Transcriptomics Approaches to Understand Stylosanthes scabra, an Orphan Legume from the Brazilian Caatinga.</title>
        <authorList>
            <person name="Ferreira-Neto J.R.C."/>
            <person name="da Silva M.D."/>
            <person name="Binneck E."/>
            <person name="de Melo N.F."/>
            <person name="da Silva R.H."/>
            <person name="de Melo A.L.T.M."/>
            <person name="Pandolfi V."/>
            <person name="Bustamante F.O."/>
            <person name="Brasileiro-Vidal A.C."/>
            <person name="Benko-Iseppon A.M."/>
        </authorList>
    </citation>
    <scope>NUCLEOTIDE SEQUENCE [LARGE SCALE GENOMIC DNA]</scope>
    <source>
        <tissue evidence="1">Leaves</tissue>
    </source>
</reference>
<evidence type="ECO:0000313" key="1">
    <source>
        <dbReference type="EMBL" id="MED6191075.1"/>
    </source>
</evidence>
<gene>
    <name evidence="1" type="ORF">PIB30_112542</name>
</gene>
<name>A0ABU6X322_9FABA</name>
<accession>A0ABU6X322</accession>
<keyword evidence="2" id="KW-1185">Reference proteome</keyword>
<evidence type="ECO:0000313" key="2">
    <source>
        <dbReference type="Proteomes" id="UP001341840"/>
    </source>
</evidence>
<feature type="non-terminal residue" evidence="1">
    <location>
        <position position="130"/>
    </location>
</feature>
<dbReference type="EMBL" id="JASCZI010189405">
    <property type="protein sequence ID" value="MED6191075.1"/>
    <property type="molecule type" value="Genomic_DNA"/>
</dbReference>